<keyword evidence="2" id="KW-1185">Reference proteome</keyword>
<protein>
    <submittedName>
        <fullName evidence="1">Uncharacterized protein</fullName>
    </submittedName>
</protein>
<dbReference type="EMBL" id="JAULSW010000003">
    <property type="protein sequence ID" value="KAK3386436.1"/>
    <property type="molecule type" value="Genomic_DNA"/>
</dbReference>
<proteinExistence type="predicted"/>
<reference evidence="1" key="1">
    <citation type="journal article" date="2023" name="Mol. Phylogenet. Evol.">
        <title>Genome-scale phylogeny and comparative genomics of the fungal order Sordariales.</title>
        <authorList>
            <person name="Hensen N."/>
            <person name="Bonometti L."/>
            <person name="Westerberg I."/>
            <person name="Brannstrom I.O."/>
            <person name="Guillou S."/>
            <person name="Cros-Aarteil S."/>
            <person name="Calhoun S."/>
            <person name="Haridas S."/>
            <person name="Kuo A."/>
            <person name="Mondo S."/>
            <person name="Pangilinan J."/>
            <person name="Riley R."/>
            <person name="LaButti K."/>
            <person name="Andreopoulos B."/>
            <person name="Lipzen A."/>
            <person name="Chen C."/>
            <person name="Yan M."/>
            <person name="Daum C."/>
            <person name="Ng V."/>
            <person name="Clum A."/>
            <person name="Steindorff A."/>
            <person name="Ohm R.A."/>
            <person name="Martin F."/>
            <person name="Silar P."/>
            <person name="Natvig D.O."/>
            <person name="Lalanne C."/>
            <person name="Gautier V."/>
            <person name="Ament-Velasquez S.L."/>
            <person name="Kruys A."/>
            <person name="Hutchinson M.I."/>
            <person name="Powell A.J."/>
            <person name="Barry K."/>
            <person name="Miller A.N."/>
            <person name="Grigoriev I.V."/>
            <person name="Debuchy R."/>
            <person name="Gladieux P."/>
            <person name="Hiltunen Thoren M."/>
            <person name="Johannesson H."/>
        </authorList>
    </citation>
    <scope>NUCLEOTIDE SEQUENCE</scope>
    <source>
        <strain evidence="1">CBS 232.78</strain>
    </source>
</reference>
<evidence type="ECO:0000313" key="2">
    <source>
        <dbReference type="Proteomes" id="UP001285441"/>
    </source>
</evidence>
<dbReference type="AlphaFoldDB" id="A0AAE0U0L3"/>
<comment type="caution">
    <text evidence="1">The sequence shown here is derived from an EMBL/GenBank/DDBJ whole genome shotgun (WGS) entry which is preliminary data.</text>
</comment>
<gene>
    <name evidence="1" type="ORF">B0H63DRAFT_467785</name>
</gene>
<accession>A0AAE0U0L3</accession>
<sequence>MEESSRQLLGTKDNCFNQTTLHLSFTEWKSPLWMETAVGLRDTQCMHMEAGVSVRDSGQWVADVDIMEALKHGSVQFLSLQEGKCTHSAPQPPDRHILGLETWDPILDCPDGIVVTKSHGN</sequence>
<dbReference type="Proteomes" id="UP001285441">
    <property type="component" value="Unassembled WGS sequence"/>
</dbReference>
<organism evidence="1 2">
    <name type="scientific">Podospora didyma</name>
    <dbReference type="NCBI Taxonomy" id="330526"/>
    <lineage>
        <taxon>Eukaryota</taxon>
        <taxon>Fungi</taxon>
        <taxon>Dikarya</taxon>
        <taxon>Ascomycota</taxon>
        <taxon>Pezizomycotina</taxon>
        <taxon>Sordariomycetes</taxon>
        <taxon>Sordariomycetidae</taxon>
        <taxon>Sordariales</taxon>
        <taxon>Podosporaceae</taxon>
        <taxon>Podospora</taxon>
    </lineage>
</organism>
<evidence type="ECO:0000313" key="1">
    <source>
        <dbReference type="EMBL" id="KAK3386436.1"/>
    </source>
</evidence>
<reference evidence="1" key="2">
    <citation type="submission" date="2023-06" db="EMBL/GenBank/DDBJ databases">
        <authorList>
            <consortium name="Lawrence Berkeley National Laboratory"/>
            <person name="Haridas S."/>
            <person name="Hensen N."/>
            <person name="Bonometti L."/>
            <person name="Westerberg I."/>
            <person name="Brannstrom I.O."/>
            <person name="Guillou S."/>
            <person name="Cros-Aarteil S."/>
            <person name="Calhoun S."/>
            <person name="Kuo A."/>
            <person name="Mondo S."/>
            <person name="Pangilinan J."/>
            <person name="Riley R."/>
            <person name="LaButti K."/>
            <person name="Andreopoulos B."/>
            <person name="Lipzen A."/>
            <person name="Chen C."/>
            <person name="Yanf M."/>
            <person name="Daum C."/>
            <person name="Ng V."/>
            <person name="Clum A."/>
            <person name="Steindorff A."/>
            <person name="Ohm R."/>
            <person name="Martin F."/>
            <person name="Silar P."/>
            <person name="Natvig D."/>
            <person name="Lalanne C."/>
            <person name="Gautier V."/>
            <person name="Ament-velasquez S.L."/>
            <person name="Kruys A."/>
            <person name="Hutchinson M.I."/>
            <person name="Powell A.J."/>
            <person name="Barry K."/>
            <person name="Miller A.N."/>
            <person name="Grigoriev I.V."/>
            <person name="Debuchy R."/>
            <person name="Gladieux P."/>
            <person name="Thoren M.H."/>
            <person name="Johannesson H."/>
        </authorList>
    </citation>
    <scope>NUCLEOTIDE SEQUENCE</scope>
    <source>
        <strain evidence="1">CBS 232.78</strain>
    </source>
</reference>
<name>A0AAE0U0L3_9PEZI</name>